<comment type="caution">
    <text evidence="13">The sequence shown here is derived from an EMBL/GenBank/DDBJ whole genome shotgun (WGS) entry which is preliminary data.</text>
</comment>
<dbReference type="InterPro" id="IPR018448">
    <property type="entry name" value="TatB"/>
</dbReference>
<reference evidence="13 14" key="1">
    <citation type="submission" date="2018-01" db="EMBL/GenBank/DDBJ databases">
        <title>Genomic Sequence of Chromobacterium MWU13-2610 from wild cranberry bogs within the Cape Cod National Seashore.</title>
        <authorList>
            <person name="O'Hara-Hanley K."/>
            <person name="Soby S."/>
            <person name="Harrison A."/>
        </authorList>
    </citation>
    <scope>NUCLEOTIDE SEQUENCE [LARGE SCALE GENOMIC DNA]</scope>
    <source>
        <strain evidence="13 14">MWU13-2610</strain>
    </source>
</reference>
<evidence type="ECO:0000256" key="7">
    <source>
        <dbReference type="ARBA" id="ARBA00022989"/>
    </source>
</evidence>
<evidence type="ECO:0000256" key="2">
    <source>
        <dbReference type="ARBA" id="ARBA00022448"/>
    </source>
</evidence>
<dbReference type="HAMAP" id="MF_00237">
    <property type="entry name" value="TatB"/>
    <property type="match status" value="1"/>
</dbReference>
<keyword evidence="7 10" id="KW-1133">Transmembrane helix</keyword>
<evidence type="ECO:0000313" key="14">
    <source>
        <dbReference type="Proteomes" id="UP000236416"/>
    </source>
</evidence>
<feature type="compositionally biased region" description="Low complexity" evidence="12">
    <location>
        <begin position="122"/>
        <end position="139"/>
    </location>
</feature>
<dbReference type="Pfam" id="PF02416">
    <property type="entry name" value="TatA_B_E"/>
    <property type="match status" value="1"/>
</dbReference>
<dbReference type="GO" id="GO:0033281">
    <property type="term" value="C:TAT protein transport complex"/>
    <property type="evidence" value="ECO:0007669"/>
    <property type="project" value="UniProtKB-UniRule"/>
</dbReference>
<keyword evidence="14" id="KW-1185">Reference proteome</keyword>
<dbReference type="Proteomes" id="UP000236416">
    <property type="component" value="Unassembled WGS sequence"/>
</dbReference>
<comment type="function">
    <text evidence="10">Part of the twin-arginine translocation (Tat) system that transports large folded proteins containing a characteristic twin-arginine motif in their signal peptide across membranes. Together with TatC, TatB is part of a receptor directly interacting with Tat signal peptides. TatB may form an oligomeric binding site that transiently accommodates folded Tat precursor proteins before their translocation.</text>
</comment>
<keyword evidence="11" id="KW-0175">Coiled coil</keyword>
<keyword evidence="9 10" id="KW-0472">Membrane</keyword>
<dbReference type="PANTHER" id="PTHR33162">
    <property type="entry name" value="SEC-INDEPENDENT PROTEIN TRANSLOCASE PROTEIN TATA, CHLOROPLASTIC"/>
    <property type="match status" value="1"/>
</dbReference>
<evidence type="ECO:0000256" key="4">
    <source>
        <dbReference type="ARBA" id="ARBA00022519"/>
    </source>
</evidence>
<evidence type="ECO:0000256" key="6">
    <source>
        <dbReference type="ARBA" id="ARBA00022927"/>
    </source>
</evidence>
<evidence type="ECO:0000256" key="1">
    <source>
        <dbReference type="ARBA" id="ARBA00004167"/>
    </source>
</evidence>
<name>A0A2K4MKL2_9NEIS</name>
<keyword evidence="2 10" id="KW-0813">Transport</keyword>
<comment type="subunit">
    <text evidence="10">The Tat system comprises two distinct complexes: a TatABC complex, containing multiple copies of TatA, TatB and TatC subunits, and a separate TatA complex, containing only TatA subunits. Substrates initially bind to the TatABC complex, which probably triggers association of the separate TatA complex to form the active translocon.</text>
</comment>
<dbReference type="GO" id="GO:0008320">
    <property type="term" value="F:protein transmembrane transporter activity"/>
    <property type="evidence" value="ECO:0007669"/>
    <property type="project" value="UniProtKB-UniRule"/>
</dbReference>
<evidence type="ECO:0000313" key="13">
    <source>
        <dbReference type="EMBL" id="POA97549.1"/>
    </source>
</evidence>
<protein>
    <recommendedName>
        <fullName evidence="10">Sec-independent protein translocase protein TatB</fullName>
    </recommendedName>
</protein>
<keyword evidence="4" id="KW-0997">Cell inner membrane</keyword>
<dbReference type="EMBL" id="PPTF01000073">
    <property type="protein sequence ID" value="POA97549.1"/>
    <property type="molecule type" value="Genomic_DNA"/>
</dbReference>
<dbReference type="AlphaFoldDB" id="A0A2K4MKL2"/>
<evidence type="ECO:0000256" key="11">
    <source>
        <dbReference type="SAM" id="Coils"/>
    </source>
</evidence>
<keyword evidence="5 10" id="KW-0812">Transmembrane</keyword>
<dbReference type="RefSeq" id="WP_103321316.1">
    <property type="nucleotide sequence ID" value="NZ_PPTF01000073.1"/>
</dbReference>
<evidence type="ECO:0000256" key="10">
    <source>
        <dbReference type="HAMAP-Rule" id="MF_00237"/>
    </source>
</evidence>
<keyword evidence="6 10" id="KW-0653">Protein transport</keyword>
<dbReference type="NCBIfam" id="TIGR01410">
    <property type="entry name" value="tatB"/>
    <property type="match status" value="1"/>
</dbReference>
<comment type="subcellular location">
    <subcellularLocation>
        <location evidence="10">Cell membrane</location>
        <topology evidence="10">Single-pass membrane protein</topology>
    </subcellularLocation>
    <subcellularLocation>
        <location evidence="1">Membrane</location>
        <topology evidence="1">Single-pass membrane protein</topology>
    </subcellularLocation>
</comment>
<dbReference type="GO" id="GO:0043953">
    <property type="term" value="P:protein transport by the Tat complex"/>
    <property type="evidence" value="ECO:0007669"/>
    <property type="project" value="UniProtKB-UniRule"/>
</dbReference>
<feature type="coiled-coil region" evidence="11">
    <location>
        <begin position="74"/>
        <end position="101"/>
    </location>
</feature>
<dbReference type="Gene3D" id="1.20.5.3310">
    <property type="match status" value="1"/>
</dbReference>
<keyword evidence="3 10" id="KW-1003">Cell membrane</keyword>
<evidence type="ECO:0000256" key="9">
    <source>
        <dbReference type="ARBA" id="ARBA00023136"/>
    </source>
</evidence>
<comment type="similarity">
    <text evidence="10">Belongs to the TatB family.</text>
</comment>
<dbReference type="PRINTS" id="PR01506">
    <property type="entry name" value="TATBPROTEIN"/>
</dbReference>
<dbReference type="PANTHER" id="PTHR33162:SF1">
    <property type="entry name" value="SEC-INDEPENDENT PROTEIN TRANSLOCASE PROTEIN TATA, CHLOROPLASTIC"/>
    <property type="match status" value="1"/>
</dbReference>
<accession>A0A2K4MKL2</accession>
<evidence type="ECO:0000256" key="8">
    <source>
        <dbReference type="ARBA" id="ARBA00023010"/>
    </source>
</evidence>
<dbReference type="InterPro" id="IPR003369">
    <property type="entry name" value="TatA/B/E"/>
</dbReference>
<evidence type="ECO:0000256" key="3">
    <source>
        <dbReference type="ARBA" id="ARBA00022475"/>
    </source>
</evidence>
<keyword evidence="8 10" id="KW-0811">Translocation</keyword>
<feature type="region of interest" description="Disordered" evidence="12">
    <location>
        <begin position="122"/>
        <end position="175"/>
    </location>
</feature>
<evidence type="ECO:0000256" key="5">
    <source>
        <dbReference type="ARBA" id="ARBA00022692"/>
    </source>
</evidence>
<gene>
    <name evidence="10 13" type="primary">tatB</name>
    <name evidence="13" type="ORF">C2134_17135</name>
</gene>
<sequence length="175" mass="18731">MLDISFGEFVLIGVVALVVLGPERLPAVARTVGALVARAQRFVATMKADIQHQANLQGLDSIRQDLQDAAHSFRGQLESEVQQVRDALDHHSAEARNLAEQAAEPFHEAERTIHGGIVPEDAAPATEAASTAESAAPEPADAPPPRDENQLDLFDDMPPRSSAAPKTETPPQAHQ</sequence>
<dbReference type="SUPFAM" id="SSF58113">
    <property type="entry name" value="Apolipoprotein A-I"/>
    <property type="match status" value="1"/>
</dbReference>
<organism evidence="13 14">
    <name type="scientific">Chromobacterium sinusclupearum</name>
    <dbReference type="NCBI Taxonomy" id="2077146"/>
    <lineage>
        <taxon>Bacteria</taxon>
        <taxon>Pseudomonadati</taxon>
        <taxon>Pseudomonadota</taxon>
        <taxon>Betaproteobacteria</taxon>
        <taxon>Neisseriales</taxon>
        <taxon>Chromobacteriaceae</taxon>
        <taxon>Chromobacterium</taxon>
    </lineage>
</organism>
<evidence type="ECO:0000256" key="12">
    <source>
        <dbReference type="SAM" id="MobiDB-lite"/>
    </source>
</evidence>
<proteinExistence type="inferred from homology"/>